<dbReference type="PANTHER" id="PTHR31410:SF1">
    <property type="entry name" value="POST-GPI ATTACHMENT TO PROTEINS FACTOR 4"/>
    <property type="match status" value="1"/>
</dbReference>
<proteinExistence type="predicted"/>
<dbReference type="GO" id="GO:0016757">
    <property type="term" value="F:glycosyltransferase activity"/>
    <property type="evidence" value="ECO:0007669"/>
    <property type="project" value="InterPro"/>
</dbReference>
<gene>
    <name evidence="2" type="ORF">QBC46DRAFT_399540</name>
</gene>
<dbReference type="AlphaFoldDB" id="A0AAN6MWC3"/>
<dbReference type="CDD" id="cd22189">
    <property type="entry name" value="PGAP4-like_fungal"/>
    <property type="match status" value="1"/>
</dbReference>
<protein>
    <submittedName>
        <fullName evidence="2">Uncharacterized protein</fullName>
    </submittedName>
</protein>
<dbReference type="EMBL" id="MU853982">
    <property type="protein sequence ID" value="KAK3934524.1"/>
    <property type="molecule type" value="Genomic_DNA"/>
</dbReference>
<keyword evidence="3" id="KW-1185">Reference proteome</keyword>
<dbReference type="InterPro" id="IPR029675">
    <property type="entry name" value="PGAP4"/>
</dbReference>
<reference evidence="3" key="1">
    <citation type="journal article" date="2023" name="Mol. Phylogenet. Evol.">
        <title>Genome-scale phylogeny and comparative genomics of the fungal order Sordariales.</title>
        <authorList>
            <person name="Hensen N."/>
            <person name="Bonometti L."/>
            <person name="Westerberg I."/>
            <person name="Brannstrom I.O."/>
            <person name="Guillou S."/>
            <person name="Cros-Aarteil S."/>
            <person name="Calhoun S."/>
            <person name="Haridas S."/>
            <person name="Kuo A."/>
            <person name="Mondo S."/>
            <person name="Pangilinan J."/>
            <person name="Riley R."/>
            <person name="LaButti K."/>
            <person name="Andreopoulos B."/>
            <person name="Lipzen A."/>
            <person name="Chen C."/>
            <person name="Yan M."/>
            <person name="Daum C."/>
            <person name="Ng V."/>
            <person name="Clum A."/>
            <person name="Steindorff A."/>
            <person name="Ohm R.A."/>
            <person name="Martin F."/>
            <person name="Silar P."/>
            <person name="Natvig D.O."/>
            <person name="Lalanne C."/>
            <person name="Gautier V."/>
            <person name="Ament-Velasquez S.L."/>
            <person name="Kruys A."/>
            <person name="Hutchinson M.I."/>
            <person name="Powell A.J."/>
            <person name="Barry K."/>
            <person name="Miller A.N."/>
            <person name="Grigoriev I.V."/>
            <person name="Debuchy R."/>
            <person name="Gladieux P."/>
            <person name="Hiltunen Thoren M."/>
            <person name="Johannesson H."/>
        </authorList>
    </citation>
    <scope>NUCLEOTIDE SEQUENCE [LARGE SCALE GENOMIC DNA]</scope>
    <source>
        <strain evidence="3">CBS 340.73</strain>
    </source>
</reference>
<comment type="caution">
    <text evidence="2">The sequence shown here is derived from an EMBL/GenBank/DDBJ whole genome shotgun (WGS) entry which is preliminary data.</text>
</comment>
<sequence length="465" mass="51905">MKLPNQIKHLPLRVFTFPAVRALLVCGCLWLLAFSYGRLFLWRDPHSAYFRSEGVYALDYSAVRQHQARTFIDELARGADGNGTFNGDGNEANETLKFGKVGDNPAICASFVTVRRDGEGTRQYLPDALGSMLQGLYQQERAALNVSVLFGDTDPSRHPDWQALWLPRLVDTASGYTGLTDLQMAGLRQAEEVRDLQLKGVFDYLYVLEQCLEHTAAPFIAVFEDDIVFAGDWMARTMLGLQYLVQHLPKDSKEWLYLRLFYTETHLGWDAEEDWWYGHLPLTLVLAGGGTAAILVLLRISGLVRARLDYATIAVLSILVAPGFASLAFMAGKHNLPVPGYRLHSSPLDSSSAGVVPMDKRGCCTQALVFNRHALPGLMSNLRKRERGQTDIMIEEYCDATGLKRFALGKQAVQHVGLVSSRGMPVVNAQSVWAFWFETNRADKVESEHKEVEKGVDWGLYKGLA</sequence>
<keyword evidence="1" id="KW-0812">Transmembrane</keyword>
<keyword evidence="1" id="KW-0472">Membrane</keyword>
<evidence type="ECO:0000313" key="2">
    <source>
        <dbReference type="EMBL" id="KAK3934524.1"/>
    </source>
</evidence>
<keyword evidence="1" id="KW-1133">Transmembrane helix</keyword>
<dbReference type="Proteomes" id="UP001303473">
    <property type="component" value="Unassembled WGS sequence"/>
</dbReference>
<dbReference type="GO" id="GO:0000139">
    <property type="term" value="C:Golgi membrane"/>
    <property type="evidence" value="ECO:0007669"/>
    <property type="project" value="InterPro"/>
</dbReference>
<dbReference type="GO" id="GO:0006506">
    <property type="term" value="P:GPI anchor biosynthetic process"/>
    <property type="evidence" value="ECO:0007669"/>
    <property type="project" value="InterPro"/>
</dbReference>
<evidence type="ECO:0000256" key="1">
    <source>
        <dbReference type="SAM" id="Phobius"/>
    </source>
</evidence>
<name>A0AAN6MWC3_9PEZI</name>
<dbReference type="PANTHER" id="PTHR31410">
    <property type="entry name" value="TRANSMEMBRANE PROTEIN 246"/>
    <property type="match status" value="1"/>
</dbReference>
<accession>A0AAN6MWC3</accession>
<feature type="transmembrane region" description="Helical" evidence="1">
    <location>
        <begin position="310"/>
        <end position="332"/>
    </location>
</feature>
<evidence type="ECO:0000313" key="3">
    <source>
        <dbReference type="Proteomes" id="UP001303473"/>
    </source>
</evidence>
<feature type="transmembrane region" description="Helical" evidence="1">
    <location>
        <begin position="276"/>
        <end position="298"/>
    </location>
</feature>
<feature type="transmembrane region" description="Helical" evidence="1">
    <location>
        <begin position="12"/>
        <end position="33"/>
    </location>
</feature>
<organism evidence="2 3">
    <name type="scientific">Diplogelasinospora grovesii</name>
    <dbReference type="NCBI Taxonomy" id="303347"/>
    <lineage>
        <taxon>Eukaryota</taxon>
        <taxon>Fungi</taxon>
        <taxon>Dikarya</taxon>
        <taxon>Ascomycota</taxon>
        <taxon>Pezizomycotina</taxon>
        <taxon>Sordariomycetes</taxon>
        <taxon>Sordariomycetidae</taxon>
        <taxon>Sordariales</taxon>
        <taxon>Diplogelasinosporaceae</taxon>
        <taxon>Diplogelasinospora</taxon>
    </lineage>
</organism>